<evidence type="ECO:0000256" key="1">
    <source>
        <dbReference type="SAM" id="Phobius"/>
    </source>
</evidence>
<feature type="transmembrane region" description="Helical" evidence="1">
    <location>
        <begin position="25"/>
        <end position="43"/>
    </location>
</feature>
<sequence length="44" mass="5004">MITKFTALKEKAIGWFLGDHKEIKLLIGAIVALMLLGVIFNWIF</sequence>
<keyword evidence="1" id="KW-1133">Transmembrane helix</keyword>
<reference evidence="2" key="1">
    <citation type="submission" date="2020-07" db="EMBL/GenBank/DDBJ databases">
        <title>Highly diverse flavobacterial phages as mortality factor during North Sea spring blooms.</title>
        <authorList>
            <person name="Bartlau N."/>
            <person name="Wichels A."/>
            <person name="Krohne G."/>
            <person name="Adriaenssens E.M."/>
            <person name="Heins A."/>
            <person name="Fuchs B.M."/>
            <person name="Amann R."/>
            <person name="Moraru C."/>
        </authorList>
    </citation>
    <scope>NUCLEOTIDE SEQUENCE</scope>
</reference>
<gene>
    <name evidence="2" type="ORF">Ingeline1_37</name>
</gene>
<protein>
    <submittedName>
        <fullName evidence="2">Uncharacterized protein</fullName>
    </submittedName>
</protein>
<keyword evidence="1" id="KW-0812">Transmembrane</keyword>
<dbReference type="EMBL" id="MT732435">
    <property type="protein sequence ID" value="QQV89981.1"/>
    <property type="molecule type" value="Genomic_DNA"/>
</dbReference>
<proteinExistence type="predicted"/>
<keyword evidence="3" id="KW-1185">Reference proteome</keyword>
<keyword evidence="1" id="KW-0472">Membrane</keyword>
<organism evidence="2 3">
    <name type="scientific">Cellulophaga phage Ingeline_1</name>
    <dbReference type="NCBI Taxonomy" id="2745674"/>
    <lineage>
        <taxon>Viruses</taxon>
        <taxon>Duplodnaviria</taxon>
        <taxon>Heunggongvirae</taxon>
        <taxon>Uroviricota</taxon>
        <taxon>Caudoviricetes</taxon>
        <taxon>Duneviridae</taxon>
        <taxon>Ingelinevirus</taxon>
        <taxon>Ingelinevirus ingeline</taxon>
    </lineage>
</organism>
<evidence type="ECO:0000313" key="2">
    <source>
        <dbReference type="EMBL" id="QQV89981.1"/>
    </source>
</evidence>
<dbReference type="Proteomes" id="UP000693804">
    <property type="component" value="Segment"/>
</dbReference>
<name>A0A8E5EAJ8_9CAUD</name>
<evidence type="ECO:0000313" key="3">
    <source>
        <dbReference type="Proteomes" id="UP000693804"/>
    </source>
</evidence>
<accession>A0A8E5EAJ8</accession>